<feature type="compositionally biased region" description="Polar residues" evidence="1">
    <location>
        <begin position="72"/>
        <end position="85"/>
    </location>
</feature>
<dbReference type="EMBL" id="JACVVK020000005">
    <property type="protein sequence ID" value="KAK7507014.1"/>
    <property type="molecule type" value="Genomic_DNA"/>
</dbReference>
<reference evidence="2 3" key="1">
    <citation type="journal article" date="2023" name="Sci. Data">
        <title>Genome assembly of the Korean intertidal mud-creeper Batillaria attramentaria.</title>
        <authorList>
            <person name="Patra A.K."/>
            <person name="Ho P.T."/>
            <person name="Jun S."/>
            <person name="Lee S.J."/>
            <person name="Kim Y."/>
            <person name="Won Y.J."/>
        </authorList>
    </citation>
    <scope>NUCLEOTIDE SEQUENCE [LARGE SCALE GENOMIC DNA]</scope>
    <source>
        <strain evidence="2">Wonlab-2016</strain>
    </source>
</reference>
<evidence type="ECO:0000313" key="2">
    <source>
        <dbReference type="EMBL" id="KAK7507014.1"/>
    </source>
</evidence>
<keyword evidence="3" id="KW-1185">Reference proteome</keyword>
<comment type="caution">
    <text evidence="2">The sequence shown here is derived from an EMBL/GenBank/DDBJ whole genome shotgun (WGS) entry which is preliminary data.</text>
</comment>
<proteinExistence type="predicted"/>
<organism evidence="2 3">
    <name type="scientific">Batillaria attramentaria</name>
    <dbReference type="NCBI Taxonomy" id="370345"/>
    <lineage>
        <taxon>Eukaryota</taxon>
        <taxon>Metazoa</taxon>
        <taxon>Spiralia</taxon>
        <taxon>Lophotrochozoa</taxon>
        <taxon>Mollusca</taxon>
        <taxon>Gastropoda</taxon>
        <taxon>Caenogastropoda</taxon>
        <taxon>Sorbeoconcha</taxon>
        <taxon>Cerithioidea</taxon>
        <taxon>Batillariidae</taxon>
        <taxon>Batillaria</taxon>
    </lineage>
</organism>
<dbReference type="PROSITE" id="PS51257">
    <property type="entry name" value="PROKAR_LIPOPROTEIN"/>
    <property type="match status" value="1"/>
</dbReference>
<evidence type="ECO:0000313" key="3">
    <source>
        <dbReference type="Proteomes" id="UP001519460"/>
    </source>
</evidence>
<sequence>MNQRRPYMMYVSQCMTEPRRDQYSITLVIYSCTELRRLGWVEILYKHSTHTSVIQVWFNKLLNIALAQSTHPTSNHQLKQSQRNFTLRKAPFASEHRET</sequence>
<dbReference type="Proteomes" id="UP001519460">
    <property type="component" value="Unassembled WGS sequence"/>
</dbReference>
<accession>A0ABD0M5J6</accession>
<dbReference type="AlphaFoldDB" id="A0ABD0M5J6"/>
<feature type="region of interest" description="Disordered" evidence="1">
    <location>
        <begin position="72"/>
        <end position="99"/>
    </location>
</feature>
<evidence type="ECO:0000256" key="1">
    <source>
        <dbReference type="SAM" id="MobiDB-lite"/>
    </source>
</evidence>
<protein>
    <submittedName>
        <fullName evidence="2">Uncharacterized protein</fullName>
    </submittedName>
</protein>
<name>A0ABD0M5J6_9CAEN</name>
<gene>
    <name evidence="2" type="ORF">BaRGS_00001865</name>
</gene>